<keyword evidence="7" id="KW-0539">Nucleus</keyword>
<name>A0AAU9P0S9_9ASTR</name>
<dbReference type="SUPFAM" id="SSF48371">
    <property type="entry name" value="ARM repeat"/>
    <property type="match status" value="1"/>
</dbReference>
<accession>A0AAU9P0S9</accession>
<proteinExistence type="predicted"/>
<dbReference type="GO" id="GO:0005737">
    <property type="term" value="C:cytoplasm"/>
    <property type="evidence" value="ECO:0007669"/>
    <property type="project" value="UniProtKB-SubCell"/>
</dbReference>
<dbReference type="InterPro" id="IPR040122">
    <property type="entry name" value="Importin_beta"/>
</dbReference>
<sequence>MEKTMEQSMYIKFKSKKSKPHVNGKSPSTNATQITKTEKSYDVQLEFKHRITQCTVLEVKVIEGLGATMDVVLVNGVLHEGDEIIVCGFQVALILFSSLTETIGDSFRPYFADLQALLLKCLQDETSNNVRVAALNYIPILYTQIKFCEFIPSILNVSRQCLASGDEDVAIIAYEIFDELIESPAPLLGDSVKAIVKFSIEVCSSPNLDSSTRHQAIQIISWLAKFKSSSHNSWAVRDPEQVVRGASSFALGQFAEYLQPEIISHYESVLPCILNGLEDSSDEVKLNRYYYKHMGIGMVLVVSKELLALTRKELGILPKDSIHYSATRKGFRNQIKNLWWKKRKEDSTENQGCYYREIWCTGM</sequence>
<dbReference type="Pfam" id="PF25780">
    <property type="entry name" value="TPR_IPO5"/>
    <property type="match status" value="1"/>
</dbReference>
<evidence type="ECO:0000256" key="7">
    <source>
        <dbReference type="ARBA" id="ARBA00023242"/>
    </source>
</evidence>
<gene>
    <name evidence="9" type="ORF">LVIROSA_LOCUS29757</name>
</gene>
<protein>
    <recommendedName>
        <fullName evidence="8">IPO4/5-like TPR repeats domain-containing protein</fullName>
    </recommendedName>
</protein>
<evidence type="ECO:0000313" key="9">
    <source>
        <dbReference type="EMBL" id="CAH1443872.1"/>
    </source>
</evidence>
<dbReference type="InterPro" id="IPR016024">
    <property type="entry name" value="ARM-type_fold"/>
</dbReference>
<keyword evidence="6" id="KW-0653">Protein transport</keyword>
<evidence type="ECO:0000259" key="8">
    <source>
        <dbReference type="Pfam" id="PF25780"/>
    </source>
</evidence>
<keyword evidence="10" id="KW-1185">Reference proteome</keyword>
<dbReference type="InterPro" id="IPR009000">
    <property type="entry name" value="Transl_B-barrel_sf"/>
</dbReference>
<evidence type="ECO:0000313" key="10">
    <source>
        <dbReference type="Proteomes" id="UP001157418"/>
    </source>
</evidence>
<dbReference type="InterPro" id="IPR011989">
    <property type="entry name" value="ARM-like"/>
</dbReference>
<feature type="domain" description="IPO4/5-like TPR repeats" evidence="8">
    <location>
        <begin position="90"/>
        <end position="198"/>
    </location>
</feature>
<dbReference type="Gene3D" id="1.25.10.10">
    <property type="entry name" value="Leucine-rich Repeat Variant"/>
    <property type="match status" value="2"/>
</dbReference>
<evidence type="ECO:0000256" key="2">
    <source>
        <dbReference type="ARBA" id="ARBA00004496"/>
    </source>
</evidence>
<evidence type="ECO:0000256" key="1">
    <source>
        <dbReference type="ARBA" id="ARBA00004123"/>
    </source>
</evidence>
<dbReference type="SUPFAM" id="SSF50447">
    <property type="entry name" value="Translation proteins"/>
    <property type="match status" value="1"/>
</dbReference>
<dbReference type="InterPro" id="IPR057672">
    <property type="entry name" value="TPR_IPO4/5"/>
</dbReference>
<organism evidence="9 10">
    <name type="scientific">Lactuca virosa</name>
    <dbReference type="NCBI Taxonomy" id="75947"/>
    <lineage>
        <taxon>Eukaryota</taxon>
        <taxon>Viridiplantae</taxon>
        <taxon>Streptophyta</taxon>
        <taxon>Embryophyta</taxon>
        <taxon>Tracheophyta</taxon>
        <taxon>Spermatophyta</taxon>
        <taxon>Magnoliopsida</taxon>
        <taxon>eudicotyledons</taxon>
        <taxon>Gunneridae</taxon>
        <taxon>Pentapetalae</taxon>
        <taxon>asterids</taxon>
        <taxon>campanulids</taxon>
        <taxon>Asterales</taxon>
        <taxon>Asteraceae</taxon>
        <taxon>Cichorioideae</taxon>
        <taxon>Cichorieae</taxon>
        <taxon>Lactucinae</taxon>
        <taxon>Lactuca</taxon>
    </lineage>
</organism>
<evidence type="ECO:0000256" key="3">
    <source>
        <dbReference type="ARBA" id="ARBA00022448"/>
    </source>
</evidence>
<reference evidence="9 10" key="1">
    <citation type="submission" date="2022-01" db="EMBL/GenBank/DDBJ databases">
        <authorList>
            <person name="Xiong W."/>
            <person name="Schranz E."/>
        </authorList>
    </citation>
    <scope>NUCLEOTIDE SEQUENCE [LARGE SCALE GENOMIC DNA]</scope>
</reference>
<comment type="caution">
    <text evidence="9">The sequence shown here is derived from an EMBL/GenBank/DDBJ whole genome shotgun (WGS) entry which is preliminary data.</text>
</comment>
<keyword evidence="3" id="KW-0813">Transport</keyword>
<keyword evidence="4" id="KW-0963">Cytoplasm</keyword>
<evidence type="ECO:0000256" key="4">
    <source>
        <dbReference type="ARBA" id="ARBA00022490"/>
    </source>
</evidence>
<dbReference type="PANTHER" id="PTHR10527">
    <property type="entry name" value="IMPORTIN BETA"/>
    <property type="match status" value="1"/>
</dbReference>
<dbReference type="Gene3D" id="2.40.30.10">
    <property type="entry name" value="Translation factors"/>
    <property type="match status" value="1"/>
</dbReference>
<comment type="subcellular location">
    <subcellularLocation>
        <location evidence="2">Cytoplasm</location>
    </subcellularLocation>
    <subcellularLocation>
        <location evidence="1">Nucleus</location>
    </subcellularLocation>
</comment>
<evidence type="ECO:0000256" key="6">
    <source>
        <dbReference type="ARBA" id="ARBA00022927"/>
    </source>
</evidence>
<dbReference type="GO" id="GO:0006606">
    <property type="term" value="P:protein import into nucleus"/>
    <property type="evidence" value="ECO:0007669"/>
    <property type="project" value="InterPro"/>
</dbReference>
<dbReference type="EMBL" id="CAKMRJ010005523">
    <property type="protein sequence ID" value="CAH1443872.1"/>
    <property type="molecule type" value="Genomic_DNA"/>
</dbReference>
<evidence type="ECO:0000256" key="5">
    <source>
        <dbReference type="ARBA" id="ARBA00022737"/>
    </source>
</evidence>
<dbReference type="Proteomes" id="UP001157418">
    <property type="component" value="Unassembled WGS sequence"/>
</dbReference>
<dbReference type="AlphaFoldDB" id="A0AAU9P0S9"/>
<keyword evidence="5" id="KW-0677">Repeat</keyword>